<evidence type="ECO:0000256" key="1">
    <source>
        <dbReference type="SAM" id="MobiDB-lite"/>
    </source>
</evidence>
<organism evidence="3">
    <name type="scientific">Sesamum angustifolium</name>
    <dbReference type="NCBI Taxonomy" id="2727405"/>
    <lineage>
        <taxon>Eukaryota</taxon>
        <taxon>Viridiplantae</taxon>
        <taxon>Streptophyta</taxon>
        <taxon>Embryophyta</taxon>
        <taxon>Tracheophyta</taxon>
        <taxon>Spermatophyta</taxon>
        <taxon>Magnoliopsida</taxon>
        <taxon>eudicotyledons</taxon>
        <taxon>Gunneridae</taxon>
        <taxon>Pentapetalae</taxon>
        <taxon>asterids</taxon>
        <taxon>lamiids</taxon>
        <taxon>Lamiales</taxon>
        <taxon>Pedaliaceae</taxon>
        <taxon>Sesamum</taxon>
    </lineage>
</organism>
<name>A0AAW2IUJ1_9LAMI</name>
<gene>
    <name evidence="3" type="ORF">Sangu_2767000</name>
</gene>
<proteinExistence type="predicted"/>
<accession>A0AAW2IUJ1</accession>
<evidence type="ECO:0000313" key="3">
    <source>
        <dbReference type="EMBL" id="KAL0285707.1"/>
    </source>
</evidence>
<dbReference type="PANTHER" id="PTHR48258">
    <property type="entry name" value="DUF4218 DOMAIN-CONTAINING PROTEIN-RELATED"/>
    <property type="match status" value="1"/>
</dbReference>
<dbReference type="AlphaFoldDB" id="A0AAW2IUJ1"/>
<feature type="domain" description="DUF4218" evidence="2">
    <location>
        <begin position="89"/>
        <end position="199"/>
    </location>
</feature>
<dbReference type="InterPro" id="IPR025452">
    <property type="entry name" value="DUF4218"/>
</dbReference>
<comment type="caution">
    <text evidence="3">The sequence shown here is derived from an EMBL/GenBank/DDBJ whole genome shotgun (WGS) entry which is preliminary data.</text>
</comment>
<dbReference type="PANTHER" id="PTHR48258:SF4">
    <property type="entry name" value="DUF4216 DOMAIN-CONTAINING PROTEIN"/>
    <property type="match status" value="1"/>
</dbReference>
<sequence length="337" mass="39170">MPKAVYTLAKEQKRRVWEWIFGLKFPNGYASNLARCIDMMELRMHGMKSHDCHVFMQKFIQIVIREILLEHVWSALAEVSLLFQSICLTTVDVHKLHELANDVVIILCNFEKKYSLAFFDSMEHLIVHLPYETRVGGPVQHMWMYPFEKFICELKKKVKNKVHFEASIVAAYIIEEISLFTPQYFELNVQSKRNMPHRNNESMSSDDGIHVSIFNYPGRASGAAKKRWLSGPEQQIIETYILTNCEVVTTYYELEKLSMSPSGLRHSHTSWRKCTVPVVTTNNQAYDLRDPNGLQVVVDLSMAQHHAVGTSRRQVHQNDDENEDEDEDSRDEETDDE</sequence>
<reference evidence="3" key="1">
    <citation type="submission" date="2020-06" db="EMBL/GenBank/DDBJ databases">
        <authorList>
            <person name="Li T."/>
            <person name="Hu X."/>
            <person name="Zhang T."/>
            <person name="Song X."/>
            <person name="Zhang H."/>
            <person name="Dai N."/>
            <person name="Sheng W."/>
            <person name="Hou X."/>
            <person name="Wei L."/>
        </authorList>
    </citation>
    <scope>NUCLEOTIDE SEQUENCE</scope>
    <source>
        <strain evidence="3">G01</strain>
        <tissue evidence="3">Leaf</tissue>
    </source>
</reference>
<dbReference type="EMBL" id="JACGWK010001577">
    <property type="protein sequence ID" value="KAL0285707.1"/>
    <property type="molecule type" value="Genomic_DNA"/>
</dbReference>
<evidence type="ECO:0000259" key="2">
    <source>
        <dbReference type="Pfam" id="PF13960"/>
    </source>
</evidence>
<dbReference type="Pfam" id="PF13960">
    <property type="entry name" value="DUF4218"/>
    <property type="match status" value="1"/>
</dbReference>
<feature type="region of interest" description="Disordered" evidence="1">
    <location>
        <begin position="307"/>
        <end position="337"/>
    </location>
</feature>
<protein>
    <recommendedName>
        <fullName evidence="2">DUF4218 domain-containing protein</fullName>
    </recommendedName>
</protein>
<reference evidence="3" key="2">
    <citation type="journal article" date="2024" name="Plant">
        <title>Genomic evolution and insights into agronomic trait innovations of Sesamum species.</title>
        <authorList>
            <person name="Miao H."/>
            <person name="Wang L."/>
            <person name="Qu L."/>
            <person name="Liu H."/>
            <person name="Sun Y."/>
            <person name="Le M."/>
            <person name="Wang Q."/>
            <person name="Wei S."/>
            <person name="Zheng Y."/>
            <person name="Lin W."/>
            <person name="Duan Y."/>
            <person name="Cao H."/>
            <person name="Xiong S."/>
            <person name="Wang X."/>
            <person name="Wei L."/>
            <person name="Li C."/>
            <person name="Ma Q."/>
            <person name="Ju M."/>
            <person name="Zhao R."/>
            <person name="Li G."/>
            <person name="Mu C."/>
            <person name="Tian Q."/>
            <person name="Mei H."/>
            <person name="Zhang T."/>
            <person name="Gao T."/>
            <person name="Zhang H."/>
        </authorList>
    </citation>
    <scope>NUCLEOTIDE SEQUENCE</scope>
    <source>
        <strain evidence="3">G01</strain>
    </source>
</reference>
<feature type="compositionally biased region" description="Acidic residues" evidence="1">
    <location>
        <begin position="320"/>
        <end position="337"/>
    </location>
</feature>